<sequence length="41" mass="4306">MAISVSDPDPRENADTAQLDAAKRIAGLALGFLLRSPTLIP</sequence>
<proteinExistence type="predicted"/>
<dbReference type="OrthoDB" id="10526748at2759"/>
<name>A0A087GFF1_ARAAL</name>
<evidence type="ECO:0000313" key="2">
    <source>
        <dbReference type="Proteomes" id="UP000029120"/>
    </source>
</evidence>
<dbReference type="AlphaFoldDB" id="A0A087GFF1"/>
<feature type="non-terminal residue" evidence="1">
    <location>
        <position position="41"/>
    </location>
</feature>
<dbReference type="Proteomes" id="UP000029120">
    <property type="component" value="Chromosome 7"/>
</dbReference>
<reference evidence="2" key="1">
    <citation type="journal article" date="2015" name="Nat. Plants">
        <title>Genome expansion of Arabis alpina linked with retrotransposition and reduced symmetric DNA methylation.</title>
        <authorList>
            <person name="Willing E.M."/>
            <person name="Rawat V."/>
            <person name="Mandakova T."/>
            <person name="Maumus F."/>
            <person name="James G.V."/>
            <person name="Nordstroem K.J."/>
            <person name="Becker C."/>
            <person name="Warthmann N."/>
            <person name="Chica C."/>
            <person name="Szarzynska B."/>
            <person name="Zytnicki M."/>
            <person name="Albani M.C."/>
            <person name="Kiefer C."/>
            <person name="Bergonzi S."/>
            <person name="Castaings L."/>
            <person name="Mateos J.L."/>
            <person name="Berns M.C."/>
            <person name="Bujdoso N."/>
            <person name="Piofczyk T."/>
            <person name="de Lorenzo L."/>
            <person name="Barrero-Sicilia C."/>
            <person name="Mateos I."/>
            <person name="Piednoel M."/>
            <person name="Hagmann J."/>
            <person name="Chen-Min-Tao R."/>
            <person name="Iglesias-Fernandez R."/>
            <person name="Schuster S.C."/>
            <person name="Alonso-Blanco C."/>
            <person name="Roudier F."/>
            <person name="Carbonero P."/>
            <person name="Paz-Ares J."/>
            <person name="Davis S.J."/>
            <person name="Pecinka A."/>
            <person name="Quesneville H."/>
            <person name="Colot V."/>
            <person name="Lysak M.A."/>
            <person name="Weigel D."/>
            <person name="Coupland G."/>
            <person name="Schneeberger K."/>
        </authorList>
    </citation>
    <scope>NUCLEOTIDE SEQUENCE [LARGE SCALE GENOMIC DNA]</scope>
    <source>
        <strain evidence="2">cv. Pajares</strain>
    </source>
</reference>
<gene>
    <name evidence="1" type="ordered locus">AALP_Aa7g019100</name>
</gene>
<dbReference type="Gramene" id="KFK28603">
    <property type="protein sequence ID" value="KFK28603"/>
    <property type="gene ID" value="AALP_AA7G019100"/>
</dbReference>
<protein>
    <submittedName>
        <fullName evidence="1">Uncharacterized protein</fullName>
    </submittedName>
</protein>
<organism evidence="1 2">
    <name type="scientific">Arabis alpina</name>
    <name type="common">Alpine rock-cress</name>
    <dbReference type="NCBI Taxonomy" id="50452"/>
    <lineage>
        <taxon>Eukaryota</taxon>
        <taxon>Viridiplantae</taxon>
        <taxon>Streptophyta</taxon>
        <taxon>Embryophyta</taxon>
        <taxon>Tracheophyta</taxon>
        <taxon>Spermatophyta</taxon>
        <taxon>Magnoliopsida</taxon>
        <taxon>eudicotyledons</taxon>
        <taxon>Gunneridae</taxon>
        <taxon>Pentapetalae</taxon>
        <taxon>rosids</taxon>
        <taxon>malvids</taxon>
        <taxon>Brassicales</taxon>
        <taxon>Brassicaceae</taxon>
        <taxon>Arabideae</taxon>
        <taxon>Arabis</taxon>
    </lineage>
</organism>
<evidence type="ECO:0000313" key="1">
    <source>
        <dbReference type="EMBL" id="KFK28603.1"/>
    </source>
</evidence>
<keyword evidence="2" id="KW-1185">Reference proteome</keyword>
<accession>A0A087GFF1</accession>
<dbReference type="EMBL" id="CM002875">
    <property type="protein sequence ID" value="KFK28603.1"/>
    <property type="molecule type" value="Genomic_DNA"/>
</dbReference>